<dbReference type="Proteomes" id="UP000542776">
    <property type="component" value="Unassembled WGS sequence"/>
</dbReference>
<proteinExistence type="predicted"/>
<reference evidence="2 3" key="1">
    <citation type="submission" date="2020-08" db="EMBL/GenBank/DDBJ databases">
        <title>Genomic Encyclopedia of Type Strains, Phase IV (KMG-IV): sequencing the most valuable type-strain genomes for metagenomic binning, comparative biology and taxonomic classification.</title>
        <authorList>
            <person name="Goeker M."/>
        </authorList>
    </citation>
    <scope>NUCLEOTIDE SEQUENCE [LARGE SCALE GENOMIC DNA]</scope>
    <source>
        <strain evidence="2 3">DSM 102238</strain>
    </source>
</reference>
<dbReference type="EMBL" id="JACIEK010000002">
    <property type="protein sequence ID" value="MBB3997676.1"/>
    <property type="molecule type" value="Genomic_DNA"/>
</dbReference>
<name>A0A7W6ECU7_9HYPH</name>
<evidence type="ECO:0000313" key="3">
    <source>
        <dbReference type="Proteomes" id="UP000542776"/>
    </source>
</evidence>
<keyword evidence="3" id="KW-1185">Reference proteome</keyword>
<evidence type="ECO:0000313" key="2">
    <source>
        <dbReference type="EMBL" id="MBB3997676.1"/>
    </source>
</evidence>
<accession>A0A7W6ECU7</accession>
<organism evidence="2 3">
    <name type="scientific">Aureimonas pseudogalii</name>
    <dbReference type="NCBI Taxonomy" id="1744844"/>
    <lineage>
        <taxon>Bacteria</taxon>
        <taxon>Pseudomonadati</taxon>
        <taxon>Pseudomonadota</taxon>
        <taxon>Alphaproteobacteria</taxon>
        <taxon>Hyphomicrobiales</taxon>
        <taxon>Aurantimonadaceae</taxon>
        <taxon>Aureimonas</taxon>
    </lineage>
</organism>
<feature type="region of interest" description="Disordered" evidence="1">
    <location>
        <begin position="44"/>
        <end position="66"/>
    </location>
</feature>
<sequence>MPRIDPGRGVQASSCVFMRMGRNQRAELQIVGVRRIDRRAAAFHRRSRTTPIAPPARRPHRGVAQARDTSIMATTDSIREHMDIIGADGVHVGTVDRVEGHRIKLTKKDSGEGSHEGHHHYISIGLVAEVEGDKVRLSANGDVAVTFEEEGDGSIA</sequence>
<dbReference type="AlphaFoldDB" id="A0A7W6ECU7"/>
<gene>
    <name evidence="2" type="ORF">GGR04_001512</name>
</gene>
<comment type="caution">
    <text evidence="2">The sequence shown here is derived from an EMBL/GenBank/DDBJ whole genome shotgun (WGS) entry which is preliminary data.</text>
</comment>
<dbReference type="InterPro" id="IPR018684">
    <property type="entry name" value="DUF2171"/>
</dbReference>
<evidence type="ECO:0000256" key="1">
    <source>
        <dbReference type="SAM" id="MobiDB-lite"/>
    </source>
</evidence>
<protein>
    <recommendedName>
        <fullName evidence="4">DUF2171 domain-containing protein</fullName>
    </recommendedName>
</protein>
<evidence type="ECO:0008006" key="4">
    <source>
        <dbReference type="Google" id="ProtNLM"/>
    </source>
</evidence>
<dbReference type="Pfam" id="PF09939">
    <property type="entry name" value="DUF2171"/>
    <property type="match status" value="1"/>
</dbReference>